<dbReference type="EMBL" id="VRKQ01000018">
    <property type="protein sequence ID" value="TXG35072.1"/>
    <property type="molecule type" value="Genomic_DNA"/>
</dbReference>
<comment type="caution">
    <text evidence="1">The sequence shown here is derived from an EMBL/GenBank/DDBJ whole genome shotgun (WGS) entry which is preliminary data.</text>
</comment>
<evidence type="ECO:0000313" key="1">
    <source>
        <dbReference type="EMBL" id="TXG35072.1"/>
    </source>
</evidence>
<evidence type="ECO:0000313" key="2">
    <source>
        <dbReference type="Proteomes" id="UP000321080"/>
    </source>
</evidence>
<gene>
    <name evidence="1" type="ORF">FUA22_15035</name>
</gene>
<proteinExistence type="predicted"/>
<dbReference type="Proteomes" id="UP000321080">
    <property type="component" value="Unassembled WGS sequence"/>
</dbReference>
<reference evidence="1 2" key="1">
    <citation type="submission" date="2019-08" db="EMBL/GenBank/DDBJ databases">
        <title>Seonamhaeicola sediminis sp. nov., isolated from marine sediment.</title>
        <authorList>
            <person name="Cao W.R."/>
        </authorList>
    </citation>
    <scope>NUCLEOTIDE SEQUENCE [LARGE SCALE GENOMIC DNA]</scope>
    <source>
        <strain evidence="1 2">1505</strain>
    </source>
</reference>
<sequence length="176" mass="20915">MINKLLSIVLLITFIGSTSPKKIGKTIYKAIKSENIKTVESLILSKNEFSELMQNMDPKPKQEQIDMMLKNYDDRKKRFLDSYFDDIKEYDLSTMKVEAIEYGYHIGKPGKDLKVTWPESKDYKIKYNSSELVKIQYSVKLKDETNSYSLQFEMMNYKDEWRFINMLRPPYIQTNE</sequence>
<protein>
    <submittedName>
        <fullName evidence="1">Uncharacterized protein</fullName>
    </submittedName>
</protein>
<organism evidence="1 2">
    <name type="scientific">Seonamhaeicola maritimus</name>
    <dbReference type="NCBI Taxonomy" id="2591822"/>
    <lineage>
        <taxon>Bacteria</taxon>
        <taxon>Pseudomonadati</taxon>
        <taxon>Bacteroidota</taxon>
        <taxon>Flavobacteriia</taxon>
        <taxon>Flavobacteriales</taxon>
        <taxon>Flavobacteriaceae</taxon>
    </lineage>
</organism>
<dbReference type="AlphaFoldDB" id="A0A5C7GDZ8"/>
<keyword evidence="2" id="KW-1185">Reference proteome</keyword>
<name>A0A5C7GDZ8_9FLAO</name>
<accession>A0A5C7GDZ8</accession>
<dbReference type="RefSeq" id="WP_147769415.1">
    <property type="nucleotide sequence ID" value="NZ_VRKQ01000018.1"/>
</dbReference>